<protein>
    <recommendedName>
        <fullName evidence="8">Citrate transporter-like domain-containing protein</fullName>
    </recommendedName>
</protein>
<dbReference type="InterPro" id="IPR004680">
    <property type="entry name" value="Cit_transptr-like_dom"/>
</dbReference>
<feature type="transmembrane region" description="Helical" evidence="7">
    <location>
        <begin position="138"/>
        <end position="159"/>
    </location>
</feature>
<sequence>MVCIGILSQQEARDAVDWEIYVTIACAFGIGTALTNSGVAGGIANFLVAIGTGLGIGVAGLFGAVYFATFLISNVVTNNAAAALIFPIAMNAADQTKTDVTLMSYCIMLAASASFMSPFGYQTNLMVYGPGGYKYKDFLWMGTPMQIVLWLISVALLSYSLLPWYASWLILFAILLLVAVLRIGADLGRKPTQALGDAVVGTTDAVQVGVAGTANAVHAGTKPKTWRTCKAFLWGRRKNEKI</sequence>
<dbReference type="PANTHER" id="PTHR43652">
    <property type="entry name" value="BASIC AMINO ACID ANTIPORTER YFCC-RELATED"/>
    <property type="match status" value="1"/>
</dbReference>
<dbReference type="GO" id="GO:0005886">
    <property type="term" value="C:plasma membrane"/>
    <property type="evidence" value="ECO:0007669"/>
    <property type="project" value="TreeGrafter"/>
</dbReference>
<proteinExistence type="predicted"/>
<evidence type="ECO:0000256" key="1">
    <source>
        <dbReference type="ARBA" id="ARBA00004141"/>
    </source>
</evidence>
<feature type="transmembrane region" description="Helical" evidence="7">
    <location>
        <begin position="20"/>
        <end position="39"/>
    </location>
</feature>
<dbReference type="EMBL" id="HBEJ01015671">
    <property type="protein sequence ID" value="CAD8376733.1"/>
    <property type="molecule type" value="Transcribed_RNA"/>
</dbReference>
<evidence type="ECO:0000313" key="9">
    <source>
        <dbReference type="EMBL" id="CAD8376733.1"/>
    </source>
</evidence>
<feature type="transmembrane region" description="Helical" evidence="7">
    <location>
        <begin position="100"/>
        <end position="117"/>
    </location>
</feature>
<evidence type="ECO:0000256" key="7">
    <source>
        <dbReference type="SAM" id="Phobius"/>
    </source>
</evidence>
<evidence type="ECO:0000256" key="3">
    <source>
        <dbReference type="ARBA" id="ARBA00022692"/>
    </source>
</evidence>
<keyword evidence="2" id="KW-0813">Transport</keyword>
<keyword evidence="6 7" id="KW-0472">Membrane</keyword>
<comment type="subcellular location">
    <subcellularLocation>
        <location evidence="1">Membrane</location>
        <topology evidence="1">Multi-pass membrane protein</topology>
    </subcellularLocation>
</comment>
<keyword evidence="3 7" id="KW-0812">Transmembrane</keyword>
<accession>A0A7S0FQU8</accession>
<feature type="domain" description="Citrate transporter-like" evidence="8">
    <location>
        <begin position="1"/>
        <end position="97"/>
    </location>
</feature>
<keyword evidence="4" id="KW-0677">Repeat</keyword>
<dbReference type="GO" id="GO:0055085">
    <property type="term" value="P:transmembrane transport"/>
    <property type="evidence" value="ECO:0007669"/>
    <property type="project" value="InterPro"/>
</dbReference>
<dbReference type="InterPro" id="IPR051679">
    <property type="entry name" value="DASS-Related_Transporters"/>
</dbReference>
<dbReference type="PANTHER" id="PTHR43652:SF2">
    <property type="entry name" value="BASIC AMINO ACID ANTIPORTER YFCC-RELATED"/>
    <property type="match status" value="1"/>
</dbReference>
<evidence type="ECO:0000259" key="8">
    <source>
        <dbReference type="Pfam" id="PF03600"/>
    </source>
</evidence>
<evidence type="ECO:0000256" key="6">
    <source>
        <dbReference type="ARBA" id="ARBA00023136"/>
    </source>
</evidence>
<organism evidence="9">
    <name type="scientific">Minutocellus polymorphus</name>
    <dbReference type="NCBI Taxonomy" id="265543"/>
    <lineage>
        <taxon>Eukaryota</taxon>
        <taxon>Sar</taxon>
        <taxon>Stramenopiles</taxon>
        <taxon>Ochrophyta</taxon>
        <taxon>Bacillariophyta</taxon>
        <taxon>Mediophyceae</taxon>
        <taxon>Cymatosirophycidae</taxon>
        <taxon>Cymatosirales</taxon>
        <taxon>Cymatosiraceae</taxon>
        <taxon>Minutocellus</taxon>
    </lineage>
</organism>
<feature type="transmembrane region" description="Helical" evidence="7">
    <location>
        <begin position="46"/>
        <end position="68"/>
    </location>
</feature>
<keyword evidence="5 7" id="KW-1133">Transmembrane helix</keyword>
<evidence type="ECO:0000256" key="5">
    <source>
        <dbReference type="ARBA" id="ARBA00022989"/>
    </source>
</evidence>
<evidence type="ECO:0000256" key="4">
    <source>
        <dbReference type="ARBA" id="ARBA00022737"/>
    </source>
</evidence>
<gene>
    <name evidence="9" type="ORF">MPOL1434_LOCUS9162</name>
</gene>
<name>A0A7S0FQU8_9STRA</name>
<dbReference type="Pfam" id="PF03600">
    <property type="entry name" value="CitMHS"/>
    <property type="match status" value="1"/>
</dbReference>
<feature type="transmembrane region" description="Helical" evidence="7">
    <location>
        <begin position="165"/>
        <end position="185"/>
    </location>
</feature>
<reference evidence="9" key="1">
    <citation type="submission" date="2021-01" db="EMBL/GenBank/DDBJ databases">
        <authorList>
            <person name="Corre E."/>
            <person name="Pelletier E."/>
            <person name="Niang G."/>
            <person name="Scheremetjew M."/>
            <person name="Finn R."/>
            <person name="Kale V."/>
            <person name="Holt S."/>
            <person name="Cochrane G."/>
            <person name="Meng A."/>
            <person name="Brown T."/>
            <person name="Cohen L."/>
        </authorList>
    </citation>
    <scope>NUCLEOTIDE SEQUENCE</scope>
    <source>
        <strain evidence="9">CCMP3303</strain>
    </source>
</reference>
<dbReference type="AlphaFoldDB" id="A0A7S0FQU8"/>
<evidence type="ECO:0000256" key="2">
    <source>
        <dbReference type="ARBA" id="ARBA00022448"/>
    </source>
</evidence>